<dbReference type="Gene3D" id="1.20.120.450">
    <property type="entry name" value="dinb family like domain"/>
    <property type="match status" value="1"/>
</dbReference>
<sequence length="172" mass="18724">MSTSTPLEVWLRGPVAGVPPLLQPVAHALLQARDELTAAMQNFPPELVNERPAGVASVGFHLQHLAGVLDRLLTYARQETLTAQQFAAFNAEVPPLVVAKDTVEKLVQDFSNTVDKAMTQLKATDEATLTEVRGVGRAQVPSTHLGLLFHAAEHTTRHLGQLLVTAQWVRNK</sequence>
<evidence type="ECO:0000259" key="1">
    <source>
        <dbReference type="Pfam" id="PF12867"/>
    </source>
</evidence>
<proteinExistence type="predicted"/>
<dbReference type="EMBL" id="CP094534">
    <property type="protein sequence ID" value="UOE35564.1"/>
    <property type="molecule type" value="Genomic_DNA"/>
</dbReference>
<protein>
    <submittedName>
        <fullName evidence="2">DinB family protein</fullName>
    </submittedName>
</protein>
<reference evidence="2 3" key="1">
    <citation type="submission" date="2022-03" db="EMBL/GenBank/DDBJ databases">
        <title>Hymenobactersp. isolated from the air.</title>
        <authorList>
            <person name="Won M."/>
            <person name="Kwon S.-W."/>
        </authorList>
    </citation>
    <scope>NUCLEOTIDE SEQUENCE [LARGE SCALE GENOMIC DNA]</scope>
    <source>
        <strain evidence="2 3">KACC 22596</strain>
    </source>
</reference>
<organism evidence="2 3">
    <name type="scientific">Hymenobacter monticola</name>
    <dbReference type="NCBI Taxonomy" id="1705399"/>
    <lineage>
        <taxon>Bacteria</taxon>
        <taxon>Pseudomonadati</taxon>
        <taxon>Bacteroidota</taxon>
        <taxon>Cytophagia</taxon>
        <taxon>Cytophagales</taxon>
        <taxon>Hymenobacteraceae</taxon>
        <taxon>Hymenobacter</taxon>
    </lineage>
</organism>
<dbReference type="RefSeq" id="WP_243517824.1">
    <property type="nucleotide sequence ID" value="NZ_CP094534.1"/>
</dbReference>
<evidence type="ECO:0000313" key="2">
    <source>
        <dbReference type="EMBL" id="UOE35564.1"/>
    </source>
</evidence>
<dbReference type="InterPro" id="IPR034660">
    <property type="entry name" value="DinB/YfiT-like"/>
</dbReference>
<name>A0ABY4B9Y0_9BACT</name>
<accession>A0ABY4B9Y0</accession>
<dbReference type="Proteomes" id="UP000831390">
    <property type="component" value="Chromosome"/>
</dbReference>
<dbReference type="Pfam" id="PF12867">
    <property type="entry name" value="DinB_2"/>
    <property type="match status" value="1"/>
</dbReference>
<keyword evidence="3" id="KW-1185">Reference proteome</keyword>
<dbReference type="SUPFAM" id="SSF109854">
    <property type="entry name" value="DinB/YfiT-like putative metalloenzymes"/>
    <property type="match status" value="1"/>
</dbReference>
<feature type="domain" description="DinB-like" evidence="1">
    <location>
        <begin position="29"/>
        <end position="162"/>
    </location>
</feature>
<gene>
    <name evidence="2" type="ORF">MTP16_07900</name>
</gene>
<evidence type="ECO:0000313" key="3">
    <source>
        <dbReference type="Proteomes" id="UP000831390"/>
    </source>
</evidence>
<dbReference type="InterPro" id="IPR024775">
    <property type="entry name" value="DinB-like"/>
</dbReference>